<reference evidence="5 6" key="1">
    <citation type="submission" date="2021-06" db="EMBL/GenBank/DDBJ databases">
        <title>Clostridia strains as spoilage organisms.</title>
        <authorList>
            <person name="Wambui J."/>
            <person name="Stephan R."/>
            <person name="Stevens M.J.A."/>
        </authorList>
    </citation>
    <scope>NUCLEOTIDE SEQUENCE [LARGE SCALE GENOMIC DNA]</scope>
    <source>
        <strain evidence="5 6">DSM 14204</strain>
    </source>
</reference>
<dbReference type="Pfam" id="PF04432">
    <property type="entry name" value="FrhB_FdhB_C"/>
    <property type="match status" value="1"/>
</dbReference>
<keyword evidence="1" id="KW-0479">Metal-binding</keyword>
<evidence type="ECO:0000256" key="1">
    <source>
        <dbReference type="ARBA" id="ARBA00022723"/>
    </source>
</evidence>
<dbReference type="InterPro" id="IPR007516">
    <property type="entry name" value="Co_F420_Hydgase/DH_bsu_N"/>
</dbReference>
<dbReference type="Pfam" id="PF12838">
    <property type="entry name" value="Fer4_7"/>
    <property type="match status" value="1"/>
</dbReference>
<evidence type="ECO:0000313" key="6">
    <source>
        <dbReference type="Proteomes" id="UP000776252"/>
    </source>
</evidence>
<keyword evidence="6" id="KW-1185">Reference proteome</keyword>
<evidence type="ECO:0000313" key="5">
    <source>
        <dbReference type="EMBL" id="MBU3159408.1"/>
    </source>
</evidence>
<accession>A0ABS6BR46</accession>
<keyword evidence="3" id="KW-0411">Iron-sulfur</keyword>
<dbReference type="PANTHER" id="PTHR43193:SF2">
    <property type="entry name" value="POLYFERREDOXIN PROTEIN FWDF"/>
    <property type="match status" value="1"/>
</dbReference>
<dbReference type="PANTHER" id="PTHR43193">
    <property type="match status" value="1"/>
</dbReference>
<evidence type="ECO:0000256" key="2">
    <source>
        <dbReference type="ARBA" id="ARBA00023004"/>
    </source>
</evidence>
<sequence length="391" mass="44683">MINIVDEKDCNGCKACLNICPKVCIEMLIDEEGFWYPKVETYKCTECGLCEMVCPEINIYSKKQSYEEPICLAAWNNDENTREDSSSGGVFTSIAEYILSKSGVVFGAGYDETFKVIHKEVSRVEDLKELRGSKYVQSDTGKTYNRVKYNLDNGTKVLFTGTPCQVAGLYNYLQKDYEELYTADIVCNGVASPLIFEKYKLNVEGQFESKIKSITFRNKEYGWKKYSVVMNFDSGGRYSEKIGNDIYMQGFLRNYYLRPSCYECSYKNTQRASDITLGDYWGIASKYPTLDDDTGTSLLLVNTDKGNAMIRGCGNNVFTKRCDLGHAISGNPSIISSVKIPILREKYFNDLNKHEFEYVIKKYMSPPSYIQSKIILCKRVFTFIKEKIIKK</sequence>
<dbReference type="PROSITE" id="PS00198">
    <property type="entry name" value="4FE4S_FER_1"/>
    <property type="match status" value="1"/>
</dbReference>
<keyword evidence="2" id="KW-0408">Iron</keyword>
<dbReference type="InterPro" id="IPR017896">
    <property type="entry name" value="4Fe4S_Fe-S-bd"/>
</dbReference>
<dbReference type="Proteomes" id="UP000776252">
    <property type="component" value="Unassembled WGS sequence"/>
</dbReference>
<dbReference type="InterPro" id="IPR007525">
    <property type="entry name" value="FrhB_FdhB_C"/>
</dbReference>
<protein>
    <submittedName>
        <fullName evidence="5">Coenzyme F420 hydrogenase/dehydrogenase, beta subunit C-terminal domain</fullName>
    </submittedName>
</protein>
<dbReference type="EMBL" id="JAHLDV010000009">
    <property type="protein sequence ID" value="MBU3159408.1"/>
    <property type="molecule type" value="Genomic_DNA"/>
</dbReference>
<dbReference type="Pfam" id="PF04422">
    <property type="entry name" value="FrhB_FdhB_N"/>
    <property type="match status" value="1"/>
</dbReference>
<gene>
    <name evidence="5" type="ORF">KPL37_06525</name>
</gene>
<dbReference type="InterPro" id="IPR052977">
    <property type="entry name" value="Polyferredoxin-like_ET"/>
</dbReference>
<name>A0ABS6BR46_9CLOT</name>
<proteinExistence type="predicted"/>
<feature type="domain" description="4Fe-4S ferredoxin-type" evidence="4">
    <location>
        <begin position="35"/>
        <end position="65"/>
    </location>
</feature>
<comment type="caution">
    <text evidence="5">The sequence shown here is derived from an EMBL/GenBank/DDBJ whole genome shotgun (WGS) entry which is preliminary data.</text>
</comment>
<organism evidence="5 6">
    <name type="scientific">Clostridium frigoris</name>
    <dbReference type="NCBI Taxonomy" id="205327"/>
    <lineage>
        <taxon>Bacteria</taxon>
        <taxon>Bacillati</taxon>
        <taxon>Bacillota</taxon>
        <taxon>Clostridia</taxon>
        <taxon>Eubacteriales</taxon>
        <taxon>Clostridiaceae</taxon>
        <taxon>Clostridium</taxon>
    </lineage>
</organism>
<evidence type="ECO:0000256" key="3">
    <source>
        <dbReference type="ARBA" id="ARBA00023014"/>
    </source>
</evidence>
<feature type="domain" description="4Fe-4S ferredoxin-type" evidence="4">
    <location>
        <begin position="1"/>
        <end position="30"/>
    </location>
</feature>
<dbReference type="PROSITE" id="PS51379">
    <property type="entry name" value="4FE4S_FER_2"/>
    <property type="match status" value="2"/>
</dbReference>
<dbReference type="InterPro" id="IPR017900">
    <property type="entry name" value="4Fe4S_Fe_S_CS"/>
</dbReference>
<evidence type="ECO:0000259" key="4">
    <source>
        <dbReference type="PROSITE" id="PS51379"/>
    </source>
</evidence>
<dbReference type="RefSeq" id="WP_216146920.1">
    <property type="nucleotide sequence ID" value="NZ_JAHLDV010000009.1"/>
</dbReference>